<dbReference type="InterPro" id="IPR027417">
    <property type="entry name" value="P-loop_NTPase"/>
</dbReference>
<dbReference type="PANTHER" id="PTHR42794">
    <property type="entry name" value="HEMIN IMPORT ATP-BINDING PROTEIN HMUV"/>
    <property type="match status" value="1"/>
</dbReference>
<keyword evidence="3" id="KW-1185">Reference proteome</keyword>
<evidence type="ECO:0000259" key="1">
    <source>
        <dbReference type="Pfam" id="PF00005"/>
    </source>
</evidence>
<dbReference type="EMBL" id="BNJK01000001">
    <property type="protein sequence ID" value="GHO90123.1"/>
    <property type="molecule type" value="Genomic_DNA"/>
</dbReference>
<gene>
    <name evidence="2" type="ORF">KSF_001710</name>
</gene>
<name>A0A8J3IAP7_9CHLR</name>
<evidence type="ECO:0000313" key="3">
    <source>
        <dbReference type="Proteomes" id="UP000597444"/>
    </source>
</evidence>
<comment type="caution">
    <text evidence="2">The sequence shown here is derived from an EMBL/GenBank/DDBJ whole genome shotgun (WGS) entry which is preliminary data.</text>
</comment>
<dbReference type="GO" id="GO:0016887">
    <property type="term" value="F:ATP hydrolysis activity"/>
    <property type="evidence" value="ECO:0007669"/>
    <property type="project" value="InterPro"/>
</dbReference>
<sequence length="146" mass="16360">MMQALERVHMLNFAERDYMTLSGGEKQRVLVARALAQQPQLFVLDEPTNHLDIHHQLELLELIHELGMTTLLTLHDLNLAATYCHRLYLLAGGKIVAHGTPEKALTPELIQQVFYVRAAIGKHPLTGGMQLSLIPLPEVSALQKKL</sequence>
<dbReference type="Proteomes" id="UP000597444">
    <property type="component" value="Unassembled WGS sequence"/>
</dbReference>
<dbReference type="PANTHER" id="PTHR42794:SF2">
    <property type="entry name" value="ABC TRANSPORTER ATP-BINDING PROTEIN"/>
    <property type="match status" value="1"/>
</dbReference>
<dbReference type="GO" id="GO:0005524">
    <property type="term" value="F:ATP binding"/>
    <property type="evidence" value="ECO:0007669"/>
    <property type="project" value="InterPro"/>
</dbReference>
<organism evidence="2 3">
    <name type="scientific">Reticulibacter mediterranei</name>
    <dbReference type="NCBI Taxonomy" id="2778369"/>
    <lineage>
        <taxon>Bacteria</taxon>
        <taxon>Bacillati</taxon>
        <taxon>Chloroflexota</taxon>
        <taxon>Ktedonobacteria</taxon>
        <taxon>Ktedonobacterales</taxon>
        <taxon>Reticulibacteraceae</taxon>
        <taxon>Reticulibacter</taxon>
    </lineage>
</organism>
<protein>
    <recommendedName>
        <fullName evidence="1">ABC transporter domain-containing protein</fullName>
    </recommendedName>
</protein>
<dbReference type="AlphaFoldDB" id="A0A8J3IAP7"/>
<reference evidence="2" key="1">
    <citation type="submission" date="2020-10" db="EMBL/GenBank/DDBJ databases">
        <title>Taxonomic study of unclassified bacteria belonging to the class Ktedonobacteria.</title>
        <authorList>
            <person name="Yabe S."/>
            <person name="Wang C.M."/>
            <person name="Zheng Y."/>
            <person name="Sakai Y."/>
            <person name="Cavaletti L."/>
            <person name="Monciardini P."/>
            <person name="Donadio S."/>
        </authorList>
    </citation>
    <scope>NUCLEOTIDE SEQUENCE</scope>
    <source>
        <strain evidence="2">ID150040</strain>
    </source>
</reference>
<evidence type="ECO:0000313" key="2">
    <source>
        <dbReference type="EMBL" id="GHO90123.1"/>
    </source>
</evidence>
<dbReference type="Gene3D" id="3.40.50.300">
    <property type="entry name" value="P-loop containing nucleotide triphosphate hydrolases"/>
    <property type="match status" value="1"/>
</dbReference>
<dbReference type="Pfam" id="PF00005">
    <property type="entry name" value="ABC_tran"/>
    <property type="match status" value="1"/>
</dbReference>
<feature type="domain" description="ABC transporter" evidence="1">
    <location>
        <begin position="3"/>
        <end position="49"/>
    </location>
</feature>
<dbReference type="SUPFAM" id="SSF52540">
    <property type="entry name" value="P-loop containing nucleoside triphosphate hydrolases"/>
    <property type="match status" value="1"/>
</dbReference>
<dbReference type="InterPro" id="IPR003439">
    <property type="entry name" value="ABC_transporter-like_ATP-bd"/>
</dbReference>
<accession>A0A8J3IAP7</accession>
<proteinExistence type="predicted"/>